<dbReference type="PANTHER" id="PTHR43420">
    <property type="entry name" value="ACETYLTRANSFERASE"/>
    <property type="match status" value="1"/>
</dbReference>
<dbReference type="EMBL" id="AP021861">
    <property type="protein sequence ID" value="BBO33521.1"/>
    <property type="molecule type" value="Genomic_DNA"/>
</dbReference>
<dbReference type="InterPro" id="IPR000182">
    <property type="entry name" value="GNAT_dom"/>
</dbReference>
<dbReference type="RefSeq" id="WP_152099272.1">
    <property type="nucleotide sequence ID" value="NZ_AP021861.1"/>
</dbReference>
<keyword evidence="1" id="KW-0808">Transferase</keyword>
<dbReference type="GO" id="GO:0016747">
    <property type="term" value="F:acyltransferase activity, transferring groups other than amino-acyl groups"/>
    <property type="evidence" value="ECO:0007669"/>
    <property type="project" value="InterPro"/>
</dbReference>
<accession>A0A5K7XF59</accession>
<dbReference type="KEGG" id="lpav:PLANPX_3133"/>
<organism evidence="4 5">
    <name type="scientific">Lacipirellula parvula</name>
    <dbReference type="NCBI Taxonomy" id="2650471"/>
    <lineage>
        <taxon>Bacteria</taxon>
        <taxon>Pseudomonadati</taxon>
        <taxon>Planctomycetota</taxon>
        <taxon>Planctomycetia</taxon>
        <taxon>Pirellulales</taxon>
        <taxon>Lacipirellulaceae</taxon>
        <taxon>Lacipirellula</taxon>
    </lineage>
</organism>
<evidence type="ECO:0000313" key="5">
    <source>
        <dbReference type="Proteomes" id="UP000326837"/>
    </source>
</evidence>
<dbReference type="InterPro" id="IPR016181">
    <property type="entry name" value="Acyl_CoA_acyltransferase"/>
</dbReference>
<gene>
    <name evidence="4" type="ORF">PLANPX_3133</name>
</gene>
<dbReference type="Gene3D" id="3.40.630.30">
    <property type="match status" value="1"/>
</dbReference>
<dbReference type="Proteomes" id="UP000326837">
    <property type="component" value="Chromosome"/>
</dbReference>
<proteinExistence type="predicted"/>
<sequence>MPEKPCTVVPSPPAWRPAALRKLHDALPGDLQAGLAQALHATGVADAAAWDGLLIAPTSSAALAASVHEADPAAIAAVAWVQRLPGDTACLWIPPVNDAAGLAVMRAAAAFVDERHIPLTQLVASPDDGYADADCELAGFPRFTTLRYLYVDLTGDALPVGAHRQPSAPNGLHFAGDAEREAVRLQQLIEQTYVGTLDCPQLDGVRPLAEVLEGYRSQGTHRPEHWYLAQAEGLDVGVLILAEHPGLGNWEVVYMGVAAAARGRGYGSAIVEFAMSVAASRHAERLVLAVDAANEPALQMYRALGFITWGERVVYARLRARA</sequence>
<keyword evidence="5" id="KW-1185">Reference proteome</keyword>
<keyword evidence="2" id="KW-0012">Acyltransferase</keyword>
<dbReference type="CDD" id="cd04301">
    <property type="entry name" value="NAT_SF"/>
    <property type="match status" value="1"/>
</dbReference>
<dbReference type="PANTHER" id="PTHR43420:SF12">
    <property type="entry name" value="N-ACETYLTRANSFERASE DOMAIN-CONTAINING PROTEIN"/>
    <property type="match status" value="1"/>
</dbReference>
<protein>
    <recommendedName>
        <fullName evidence="3">N-acetyltransferase domain-containing protein</fullName>
    </recommendedName>
</protein>
<dbReference type="SUPFAM" id="SSF55729">
    <property type="entry name" value="Acyl-CoA N-acyltransferases (Nat)"/>
    <property type="match status" value="1"/>
</dbReference>
<evidence type="ECO:0000259" key="3">
    <source>
        <dbReference type="PROSITE" id="PS51186"/>
    </source>
</evidence>
<evidence type="ECO:0000256" key="1">
    <source>
        <dbReference type="ARBA" id="ARBA00022679"/>
    </source>
</evidence>
<evidence type="ECO:0000313" key="4">
    <source>
        <dbReference type="EMBL" id="BBO33521.1"/>
    </source>
</evidence>
<name>A0A5K7XF59_9BACT</name>
<feature type="domain" description="N-acetyltransferase" evidence="3">
    <location>
        <begin position="183"/>
        <end position="322"/>
    </location>
</feature>
<dbReference type="InterPro" id="IPR050680">
    <property type="entry name" value="YpeA/RimI_acetyltransf"/>
</dbReference>
<dbReference type="AlphaFoldDB" id="A0A5K7XF59"/>
<dbReference type="Pfam" id="PF00583">
    <property type="entry name" value="Acetyltransf_1"/>
    <property type="match status" value="1"/>
</dbReference>
<dbReference type="PROSITE" id="PS51186">
    <property type="entry name" value="GNAT"/>
    <property type="match status" value="1"/>
</dbReference>
<evidence type="ECO:0000256" key="2">
    <source>
        <dbReference type="ARBA" id="ARBA00023315"/>
    </source>
</evidence>
<reference evidence="5" key="1">
    <citation type="submission" date="2019-10" db="EMBL/GenBank/DDBJ databases">
        <title>Lacipirellula parvula gen. nov., sp. nov., representing a lineage of planctomycetes widespread in freshwater anoxic habitats, and description of the family Lacipirellulaceae.</title>
        <authorList>
            <person name="Dedysh S.N."/>
            <person name="Kulichevskaya I.S."/>
            <person name="Beletsky A.V."/>
            <person name="Rakitin A.L."/>
            <person name="Mardanov A.V."/>
            <person name="Ivanova A.A."/>
            <person name="Saltykova V.X."/>
            <person name="Rijpstra W.I.C."/>
            <person name="Sinninghe Damste J.S."/>
            <person name="Ravin N.V."/>
        </authorList>
    </citation>
    <scope>NUCLEOTIDE SEQUENCE [LARGE SCALE GENOMIC DNA]</scope>
    <source>
        <strain evidence="5">PX69</strain>
    </source>
</reference>